<sequence length="238" mass="27005">MADAVRINVMLKVYKHENKNQCSMFSLKEIPIFKNVQEFKSYLVKKHAEEISPAKDISSFDLGYYGTRGRKLTICTEEHLSEAYLTESLNYVTFWLKPHTHFEKTSLPKKRETVDEDEVMCLDFKASKNKKKKNDSVEEDKGLFNNYLSRLRETHGSVLSDFKLKCWARMLVNGSHRDDTVPPNAAFFALESTGAVPSTSNRTPIVTTTSTSSSTSLQSARTQVDSAIESNETKKLEG</sequence>
<dbReference type="KEGG" id="aten:116288264"/>
<dbReference type="RefSeq" id="XP_031550895.1">
    <property type="nucleotide sequence ID" value="XM_031695035.1"/>
</dbReference>
<reference evidence="3" key="1">
    <citation type="submission" date="2025-08" db="UniProtKB">
        <authorList>
            <consortium name="RefSeq"/>
        </authorList>
    </citation>
    <scope>IDENTIFICATION</scope>
    <source>
        <tissue evidence="3">Tentacle</tissue>
    </source>
</reference>
<dbReference type="OrthoDB" id="5982301at2759"/>
<feature type="compositionally biased region" description="Low complexity" evidence="1">
    <location>
        <begin position="198"/>
        <end position="222"/>
    </location>
</feature>
<organism evidence="2 3">
    <name type="scientific">Actinia tenebrosa</name>
    <name type="common">Australian red waratah sea anemone</name>
    <dbReference type="NCBI Taxonomy" id="6105"/>
    <lineage>
        <taxon>Eukaryota</taxon>
        <taxon>Metazoa</taxon>
        <taxon>Cnidaria</taxon>
        <taxon>Anthozoa</taxon>
        <taxon>Hexacorallia</taxon>
        <taxon>Actiniaria</taxon>
        <taxon>Actiniidae</taxon>
        <taxon>Actinia</taxon>
    </lineage>
</organism>
<name>A0A6P8HEB1_ACTTE</name>
<protein>
    <submittedName>
        <fullName evidence="3">Uncharacterized protein LOC116288264</fullName>
    </submittedName>
</protein>
<dbReference type="Proteomes" id="UP000515163">
    <property type="component" value="Unplaced"/>
</dbReference>
<accession>A0A6P8HEB1</accession>
<feature type="region of interest" description="Disordered" evidence="1">
    <location>
        <begin position="195"/>
        <end position="238"/>
    </location>
</feature>
<dbReference type="GeneID" id="116288264"/>
<evidence type="ECO:0000313" key="2">
    <source>
        <dbReference type="Proteomes" id="UP000515163"/>
    </source>
</evidence>
<gene>
    <name evidence="3" type="primary">LOC116288264</name>
</gene>
<evidence type="ECO:0000256" key="1">
    <source>
        <dbReference type="SAM" id="MobiDB-lite"/>
    </source>
</evidence>
<proteinExistence type="predicted"/>
<dbReference type="AlphaFoldDB" id="A0A6P8HEB1"/>
<dbReference type="InParanoid" id="A0A6P8HEB1"/>
<keyword evidence="2" id="KW-1185">Reference proteome</keyword>
<evidence type="ECO:0000313" key="3">
    <source>
        <dbReference type="RefSeq" id="XP_031550895.1"/>
    </source>
</evidence>